<dbReference type="EMBL" id="CAKJTG010000003">
    <property type="protein sequence ID" value="CAG9606930.1"/>
    <property type="molecule type" value="Genomic_DNA"/>
</dbReference>
<dbReference type="PROSITE" id="PS51071">
    <property type="entry name" value="HTH_RPIR"/>
    <property type="match status" value="1"/>
</dbReference>
<feature type="domain" description="HTH rpiR-type" evidence="4">
    <location>
        <begin position="3"/>
        <end position="79"/>
    </location>
</feature>
<keyword evidence="7" id="KW-1185">Reference proteome</keyword>
<organism evidence="6 7">
    <name type="scientific">Pseudoneobacillus rhizosphaerae</name>
    <dbReference type="NCBI Taxonomy" id="2880968"/>
    <lineage>
        <taxon>Bacteria</taxon>
        <taxon>Bacillati</taxon>
        <taxon>Bacillota</taxon>
        <taxon>Bacilli</taxon>
        <taxon>Bacillales</taxon>
        <taxon>Bacillaceae</taxon>
        <taxon>Pseudoneobacillus</taxon>
    </lineage>
</organism>
<dbReference type="InterPro" id="IPR000281">
    <property type="entry name" value="HTH_RpiR"/>
</dbReference>
<dbReference type="GO" id="GO:0097367">
    <property type="term" value="F:carbohydrate derivative binding"/>
    <property type="evidence" value="ECO:0007669"/>
    <property type="project" value="InterPro"/>
</dbReference>
<keyword evidence="3" id="KW-0804">Transcription</keyword>
<accession>A0A9C7LA05</accession>
<dbReference type="InterPro" id="IPR009057">
    <property type="entry name" value="Homeodomain-like_sf"/>
</dbReference>
<evidence type="ECO:0000313" key="6">
    <source>
        <dbReference type="EMBL" id="CAG9606930.1"/>
    </source>
</evidence>
<dbReference type="InterPro" id="IPR046348">
    <property type="entry name" value="SIS_dom_sf"/>
</dbReference>
<dbReference type="Gene3D" id="3.40.50.10490">
    <property type="entry name" value="Glucose-6-phosphate isomerase like protein, domain 1"/>
    <property type="match status" value="1"/>
</dbReference>
<evidence type="ECO:0000259" key="5">
    <source>
        <dbReference type="PROSITE" id="PS51464"/>
    </source>
</evidence>
<dbReference type="Pfam" id="PF01418">
    <property type="entry name" value="HTH_6"/>
    <property type="match status" value="1"/>
</dbReference>
<proteinExistence type="predicted"/>
<evidence type="ECO:0000256" key="1">
    <source>
        <dbReference type="ARBA" id="ARBA00023015"/>
    </source>
</evidence>
<gene>
    <name evidence="6" type="primary">hexR</name>
    <name evidence="6" type="ORF">NEOCIP111885_00618</name>
</gene>
<dbReference type="Proteomes" id="UP000789845">
    <property type="component" value="Unassembled WGS sequence"/>
</dbReference>
<dbReference type="PROSITE" id="PS51464">
    <property type="entry name" value="SIS"/>
    <property type="match status" value="1"/>
</dbReference>
<evidence type="ECO:0000313" key="7">
    <source>
        <dbReference type="Proteomes" id="UP000789845"/>
    </source>
</evidence>
<sequence>MLDTLKIEVQEKYDEFSKGLKKVSKHFLTNPEAFALNSAEQVGSEINVSETTVIRFCYALGYSGFSAFQKVIQDQLINKQSTLFEYHSMKNEMDRDQDFSKKIMFKDSEVINQTAERLNNEDFQKAVDQLTISERVLVSGLRSSYAMAHWFSFTLELIRNNVRLFRPDTDDVILRMREMDEKSVFVAFSFHRYAVETINLAKEAKRLGAFVIAFSDSEVAPIKEYANVLFTVQLPVKSTLDVAPAVFSLMNALIAGVSVKNSEQFKERMESYEQLTYQQFFME</sequence>
<reference evidence="6" key="1">
    <citation type="submission" date="2021-10" db="EMBL/GenBank/DDBJ databases">
        <authorList>
            <person name="Criscuolo A."/>
        </authorList>
    </citation>
    <scope>NUCLEOTIDE SEQUENCE</scope>
    <source>
        <strain evidence="6">CIP111885</strain>
    </source>
</reference>
<dbReference type="PANTHER" id="PTHR30514">
    <property type="entry name" value="GLUCOKINASE"/>
    <property type="match status" value="1"/>
</dbReference>
<keyword evidence="1" id="KW-0805">Transcription regulation</keyword>
<dbReference type="Pfam" id="PF01380">
    <property type="entry name" value="SIS"/>
    <property type="match status" value="1"/>
</dbReference>
<dbReference type="InterPro" id="IPR047640">
    <property type="entry name" value="RpiR-like"/>
</dbReference>
<dbReference type="InterPro" id="IPR001347">
    <property type="entry name" value="SIS_dom"/>
</dbReference>
<evidence type="ECO:0000256" key="2">
    <source>
        <dbReference type="ARBA" id="ARBA00023125"/>
    </source>
</evidence>
<evidence type="ECO:0000259" key="4">
    <source>
        <dbReference type="PROSITE" id="PS51071"/>
    </source>
</evidence>
<dbReference type="InterPro" id="IPR035472">
    <property type="entry name" value="RpiR-like_SIS"/>
</dbReference>
<dbReference type="GO" id="GO:0003700">
    <property type="term" value="F:DNA-binding transcription factor activity"/>
    <property type="evidence" value="ECO:0007669"/>
    <property type="project" value="InterPro"/>
</dbReference>
<dbReference type="PANTHER" id="PTHR30514:SF18">
    <property type="entry name" value="RPIR-FAMILY TRANSCRIPTIONAL REGULATOR"/>
    <property type="match status" value="1"/>
</dbReference>
<keyword evidence="2" id="KW-0238">DNA-binding</keyword>
<dbReference type="SUPFAM" id="SSF53697">
    <property type="entry name" value="SIS domain"/>
    <property type="match status" value="1"/>
</dbReference>
<dbReference type="InterPro" id="IPR036388">
    <property type="entry name" value="WH-like_DNA-bd_sf"/>
</dbReference>
<dbReference type="CDD" id="cd05013">
    <property type="entry name" value="SIS_RpiR"/>
    <property type="match status" value="1"/>
</dbReference>
<dbReference type="GO" id="GO:1901135">
    <property type="term" value="P:carbohydrate derivative metabolic process"/>
    <property type="evidence" value="ECO:0007669"/>
    <property type="project" value="InterPro"/>
</dbReference>
<evidence type="ECO:0000256" key="3">
    <source>
        <dbReference type="ARBA" id="ARBA00023163"/>
    </source>
</evidence>
<dbReference type="AlphaFoldDB" id="A0A9C7LA05"/>
<dbReference type="RefSeq" id="WP_230495206.1">
    <property type="nucleotide sequence ID" value="NZ_CAKJTG010000003.1"/>
</dbReference>
<dbReference type="GO" id="GO:0003677">
    <property type="term" value="F:DNA binding"/>
    <property type="evidence" value="ECO:0007669"/>
    <property type="project" value="UniProtKB-KW"/>
</dbReference>
<comment type="caution">
    <text evidence="6">The sequence shown here is derived from an EMBL/GenBank/DDBJ whole genome shotgun (WGS) entry which is preliminary data.</text>
</comment>
<protein>
    <submittedName>
        <fullName evidence="6">HTH-type transcriptional regulator HexR</fullName>
    </submittedName>
</protein>
<dbReference type="SUPFAM" id="SSF46689">
    <property type="entry name" value="Homeodomain-like"/>
    <property type="match status" value="1"/>
</dbReference>
<name>A0A9C7LA05_9BACI</name>
<dbReference type="Gene3D" id="1.10.10.10">
    <property type="entry name" value="Winged helix-like DNA-binding domain superfamily/Winged helix DNA-binding domain"/>
    <property type="match status" value="1"/>
</dbReference>
<feature type="domain" description="SIS" evidence="5">
    <location>
        <begin position="126"/>
        <end position="263"/>
    </location>
</feature>